<dbReference type="Gene3D" id="3.40.50.1390">
    <property type="entry name" value="Resolvase, N-terminal catalytic domain"/>
    <property type="match status" value="1"/>
</dbReference>
<feature type="domain" description="Resolvase/invertase-type recombinase catalytic" evidence="3">
    <location>
        <begin position="5"/>
        <end position="162"/>
    </location>
</feature>
<feature type="domain" description="Recombinase" evidence="4">
    <location>
        <begin position="174"/>
        <end position="279"/>
    </location>
</feature>
<dbReference type="PANTHER" id="PTHR30461">
    <property type="entry name" value="DNA-INVERTASE FROM LAMBDOID PROPHAGE"/>
    <property type="match status" value="1"/>
</dbReference>
<dbReference type="AlphaFoldDB" id="A0AAI9L1R1"/>
<dbReference type="SUPFAM" id="SSF53041">
    <property type="entry name" value="Resolvase-like"/>
    <property type="match status" value="1"/>
</dbReference>
<dbReference type="Pfam" id="PF07508">
    <property type="entry name" value="Recombinase"/>
    <property type="match status" value="1"/>
</dbReference>
<keyword evidence="2" id="KW-0233">DNA recombination</keyword>
<dbReference type="EMBL" id="BSRL01000006">
    <property type="protein sequence ID" value="GLV70177.1"/>
    <property type="molecule type" value="Genomic_DNA"/>
</dbReference>
<evidence type="ECO:0000256" key="2">
    <source>
        <dbReference type="ARBA" id="ARBA00023172"/>
    </source>
</evidence>
<dbReference type="Proteomes" id="UP001165145">
    <property type="component" value="Unassembled WGS sequence"/>
</dbReference>
<organism evidence="6 8">
    <name type="scientific">Pectobacterium carotovorum subsp. carotovorum</name>
    <name type="common">Erwinia carotovora subsp. carotovora</name>
    <dbReference type="NCBI Taxonomy" id="555"/>
    <lineage>
        <taxon>Bacteria</taxon>
        <taxon>Pseudomonadati</taxon>
        <taxon>Pseudomonadota</taxon>
        <taxon>Gammaproteobacteria</taxon>
        <taxon>Enterobacterales</taxon>
        <taxon>Pectobacteriaceae</taxon>
        <taxon>Pectobacterium</taxon>
    </lineage>
</organism>
<evidence type="ECO:0000313" key="6">
    <source>
        <dbReference type="EMBL" id="GLV70177.1"/>
    </source>
</evidence>
<dbReference type="Proteomes" id="UP001058167">
    <property type="component" value="Unassembled WGS sequence"/>
</dbReference>
<dbReference type="GO" id="GO:0000150">
    <property type="term" value="F:DNA strand exchange activity"/>
    <property type="evidence" value="ECO:0007669"/>
    <property type="project" value="InterPro"/>
</dbReference>
<reference evidence="5" key="1">
    <citation type="submission" date="2022-06" db="EMBL/GenBank/DDBJ databases">
        <title>Draft genome sequences of Pectobacterium carotovorum subsp. carotovorum str. NBRC12380.</title>
        <authorList>
            <person name="Wakabayashi Y."/>
            <person name="Kojima K."/>
        </authorList>
    </citation>
    <scope>NUCLEOTIDE SEQUENCE</scope>
    <source>
        <strain evidence="5">NBRC 12380</strain>
    </source>
</reference>
<evidence type="ECO:0000259" key="3">
    <source>
        <dbReference type="PROSITE" id="PS51736"/>
    </source>
</evidence>
<evidence type="ECO:0000313" key="7">
    <source>
        <dbReference type="Proteomes" id="UP001058167"/>
    </source>
</evidence>
<protein>
    <recommendedName>
        <fullName evidence="9">Recombinase family protein</fullName>
    </recommendedName>
</protein>
<gene>
    <name evidence="6" type="ORF">Pcaca03_26210</name>
    <name evidence="5" type="ORF">SOASR016_24850</name>
</gene>
<comment type="caution">
    <text evidence="6">The sequence shown here is derived from an EMBL/GenBank/DDBJ whole genome shotgun (WGS) entry which is preliminary data.</text>
</comment>
<dbReference type="Pfam" id="PF00239">
    <property type="entry name" value="Resolvase"/>
    <property type="match status" value="1"/>
</dbReference>
<dbReference type="EMBL" id="BRLF01000006">
    <property type="protein sequence ID" value="GKX47733.1"/>
    <property type="molecule type" value="Genomic_DNA"/>
</dbReference>
<dbReference type="InterPro" id="IPR038109">
    <property type="entry name" value="DNA_bind_recomb_sf"/>
</dbReference>
<dbReference type="Pfam" id="PF13408">
    <property type="entry name" value="Zn_ribbon_recom"/>
    <property type="match status" value="1"/>
</dbReference>
<evidence type="ECO:0000313" key="8">
    <source>
        <dbReference type="Proteomes" id="UP001165145"/>
    </source>
</evidence>
<sequence>MSGLKPHIYIRVSKANQVQGSGLDEQEARIREYIKGKSHLFNGEPIVWKDEGVSAYGSKNVEIGQLAKFISEVEQGRIGDGNCLIIYSLDRLSRRSAWDEDTIQYIVKSGVEIHDVSTPVILKRDDPFTKIIMELIVQRANNESKIKSERSTSGWQTRFNNMVTNGKIMTRRLPRWLDSNENGYLIKENEVAIIHQIFNDYINGQTSPVIAKRLNAENKLINGSLWRPNGITKLIKDRRLLGVFCRNINDEEVPNVFPRIIDDETFQHANSILKVASSGIKGRPKYNEEQRTVRNILTGIIRCGKCGGRVTTSVNSKGDRYIRCRNRINFEICNADGFKYALAEKVIFAHVKQVDFSSIINGISKPDQLSGLKSELLQLEIEENEWLTAIDERKKNKQRISIAFATGLSDVQERIDLVKQEIVELSLNEAIPDFEQFDIDILLNPENVDVRLAARKMLLQVLDTVTYTRDENRIGFNIKYRNSVFLHALIANIKTHKVISHGSVSIEGDGQVILKNNFFDLNMLNGEMTMHDVTDLEELEEAKESLDFWKTYLEHIASLIQQRSK</sequence>
<evidence type="ECO:0008006" key="9">
    <source>
        <dbReference type="Google" id="ProtNLM"/>
    </source>
</evidence>
<keyword evidence="7" id="KW-1185">Reference proteome</keyword>
<dbReference type="GO" id="GO:0003677">
    <property type="term" value="F:DNA binding"/>
    <property type="evidence" value="ECO:0007669"/>
    <property type="project" value="UniProtKB-KW"/>
</dbReference>
<dbReference type="InterPro" id="IPR011109">
    <property type="entry name" value="DNA_bind_recombinase_dom"/>
</dbReference>
<keyword evidence="1" id="KW-0238">DNA-binding</keyword>
<dbReference type="InterPro" id="IPR036162">
    <property type="entry name" value="Resolvase-like_N_sf"/>
</dbReference>
<evidence type="ECO:0000259" key="4">
    <source>
        <dbReference type="PROSITE" id="PS51737"/>
    </source>
</evidence>
<dbReference type="Gene3D" id="3.90.1750.20">
    <property type="entry name" value="Putative Large Serine Recombinase, Chain B, Domain 2"/>
    <property type="match status" value="1"/>
</dbReference>
<dbReference type="PROSITE" id="PS51736">
    <property type="entry name" value="RECOMBINASES_3"/>
    <property type="match status" value="1"/>
</dbReference>
<dbReference type="SMART" id="SM00857">
    <property type="entry name" value="Resolvase"/>
    <property type="match status" value="1"/>
</dbReference>
<dbReference type="PROSITE" id="PS51737">
    <property type="entry name" value="RECOMBINASE_DNA_BIND"/>
    <property type="match status" value="1"/>
</dbReference>
<evidence type="ECO:0000256" key="1">
    <source>
        <dbReference type="ARBA" id="ARBA00023125"/>
    </source>
</evidence>
<dbReference type="PANTHER" id="PTHR30461:SF2">
    <property type="entry name" value="SERINE RECOMBINASE PINE-RELATED"/>
    <property type="match status" value="1"/>
</dbReference>
<accession>A0AAI9L1R1</accession>
<reference evidence="6" key="2">
    <citation type="submission" date="2023-02" db="EMBL/GenBank/DDBJ databases">
        <title>Pectobacterium carotovorum subsp. carotovorum NBRC 12380.</title>
        <authorList>
            <person name="Ichikawa N."/>
            <person name="Sato H."/>
            <person name="Tonouchi N."/>
        </authorList>
    </citation>
    <scope>NUCLEOTIDE SEQUENCE</scope>
    <source>
        <strain evidence="6">NBRC 12380</strain>
    </source>
</reference>
<evidence type="ECO:0000313" key="5">
    <source>
        <dbReference type="EMBL" id="GKX47733.1"/>
    </source>
</evidence>
<dbReference type="InterPro" id="IPR006119">
    <property type="entry name" value="Resolv_N"/>
</dbReference>
<proteinExistence type="predicted"/>
<dbReference type="CDD" id="cd00338">
    <property type="entry name" value="Ser_Recombinase"/>
    <property type="match status" value="1"/>
</dbReference>
<dbReference type="InterPro" id="IPR025827">
    <property type="entry name" value="Zn_ribbon_recom_dom"/>
</dbReference>
<dbReference type="InterPro" id="IPR050639">
    <property type="entry name" value="SSR_resolvase"/>
</dbReference>
<name>A0AAI9L1R1_PECCC</name>
<dbReference type="RefSeq" id="WP_261866827.1">
    <property type="nucleotide sequence ID" value="NZ_BRLF01000006.1"/>
</dbReference>